<evidence type="ECO:0008006" key="4">
    <source>
        <dbReference type="Google" id="ProtNLM"/>
    </source>
</evidence>
<feature type="region of interest" description="Disordered" evidence="1">
    <location>
        <begin position="1"/>
        <end position="22"/>
    </location>
</feature>
<gene>
    <name evidence="2" type="ORF">FHP25_35985</name>
</gene>
<evidence type="ECO:0000313" key="3">
    <source>
        <dbReference type="Proteomes" id="UP000321638"/>
    </source>
</evidence>
<reference evidence="2 3" key="1">
    <citation type="submission" date="2019-06" db="EMBL/GenBank/DDBJ databases">
        <title>New taxonomy in bacterial strain CC-CFT640, isolated from vineyard.</title>
        <authorList>
            <person name="Lin S.-Y."/>
            <person name="Tsai C.-F."/>
            <person name="Young C.-C."/>
        </authorList>
    </citation>
    <scope>NUCLEOTIDE SEQUENCE [LARGE SCALE GENOMIC DNA]</scope>
    <source>
        <strain evidence="2 3">CC-CFT640</strain>
    </source>
</reference>
<dbReference type="Gene3D" id="1.10.357.10">
    <property type="entry name" value="Tetracycline Repressor, domain 2"/>
    <property type="match status" value="1"/>
</dbReference>
<proteinExistence type="predicted"/>
<dbReference type="Proteomes" id="UP000321638">
    <property type="component" value="Unassembled WGS sequence"/>
</dbReference>
<dbReference type="SUPFAM" id="SSF46689">
    <property type="entry name" value="Homeodomain-like"/>
    <property type="match status" value="1"/>
</dbReference>
<protein>
    <recommendedName>
        <fullName evidence="4">TetR/AcrR family transcriptional regulator</fullName>
    </recommendedName>
</protein>
<comment type="caution">
    <text evidence="2">The sequence shown here is derived from an EMBL/GenBank/DDBJ whole genome shotgun (WGS) entry which is preliminary data.</text>
</comment>
<keyword evidence="3" id="KW-1185">Reference proteome</keyword>
<dbReference type="EMBL" id="VDUZ01000065">
    <property type="protein sequence ID" value="TXL70125.1"/>
    <property type="molecule type" value="Genomic_DNA"/>
</dbReference>
<dbReference type="OrthoDB" id="7375236at2"/>
<dbReference type="InterPro" id="IPR009057">
    <property type="entry name" value="Homeodomain-like_sf"/>
</dbReference>
<dbReference type="AlphaFoldDB" id="A0A5C8PAR3"/>
<sequence length="123" mass="13634">MTDQVEGVEAATETTPAKIDGRMRRAERTRVRILEATRRMIVDGVLRPKAEDIARKADCSTRSIFQHFADLAALYAEALTPALREYIARRLRAMDDADLVAAVQGARLHLSLTGDDAWTPPDA</sequence>
<organism evidence="2 3">
    <name type="scientific">Vineibacter terrae</name>
    <dbReference type="NCBI Taxonomy" id="2586908"/>
    <lineage>
        <taxon>Bacteria</taxon>
        <taxon>Pseudomonadati</taxon>
        <taxon>Pseudomonadota</taxon>
        <taxon>Alphaproteobacteria</taxon>
        <taxon>Hyphomicrobiales</taxon>
        <taxon>Vineibacter</taxon>
    </lineage>
</organism>
<dbReference type="RefSeq" id="WP_147851849.1">
    <property type="nucleotide sequence ID" value="NZ_VDUZ01000065.1"/>
</dbReference>
<evidence type="ECO:0000313" key="2">
    <source>
        <dbReference type="EMBL" id="TXL70125.1"/>
    </source>
</evidence>
<accession>A0A5C8PAR3</accession>
<name>A0A5C8PAR3_9HYPH</name>
<evidence type="ECO:0000256" key="1">
    <source>
        <dbReference type="SAM" id="MobiDB-lite"/>
    </source>
</evidence>